<feature type="active site" description="O-isoaspartyl threonine intermediate" evidence="4">
    <location>
        <position position="13"/>
    </location>
</feature>
<evidence type="ECO:0000256" key="6">
    <source>
        <dbReference type="PROSITE-ProRule" id="PRU10099"/>
    </source>
</evidence>
<dbReference type="SMART" id="SM00870">
    <property type="entry name" value="Asparaginase"/>
    <property type="match status" value="1"/>
</dbReference>
<dbReference type="Pfam" id="PF17763">
    <property type="entry name" value="Asparaginase_C"/>
    <property type="match status" value="1"/>
</dbReference>
<organism evidence="10 11">
    <name type="scientific">Plebeiibacterium sediminum</name>
    <dbReference type="NCBI Taxonomy" id="2992112"/>
    <lineage>
        <taxon>Bacteria</taxon>
        <taxon>Pseudomonadati</taxon>
        <taxon>Bacteroidota</taxon>
        <taxon>Bacteroidia</taxon>
        <taxon>Marinilabiliales</taxon>
        <taxon>Marinilabiliaceae</taxon>
        <taxon>Plebeiibacterium</taxon>
    </lineage>
</organism>
<gene>
    <name evidence="10" type="ORF">OM075_23465</name>
</gene>
<feature type="binding site" evidence="5">
    <location>
        <position position="58"/>
    </location>
    <ligand>
        <name>substrate</name>
    </ligand>
</feature>
<dbReference type="Pfam" id="PF00710">
    <property type="entry name" value="Asparaginase"/>
    <property type="match status" value="1"/>
</dbReference>
<proteinExistence type="inferred from homology"/>
<dbReference type="InterPro" id="IPR037152">
    <property type="entry name" value="L-asparaginase_N_sf"/>
</dbReference>
<sequence>MKRRILIIYTGGTIGMVNDPETNSLVPFDFTMIEETVVELKRFDFKVDSTSFSPILDSSDMNPKRWIKLAMIIEENYHLYDGFVVLHGTDTMAYTASAMSFMLQNLAKPVVFTGSQLPLSSIRTDGKENLITALNIASAYVYEDAVVPEVCIFFQDKLYRGNRTTKYNAEHFRAFRSDNYPPLAEVGIHIKYNYPYIFKADHSKEFHVAKKMDNNVGLLKIFPGMSQIYFETMLKTPGLKALVLETFGSGNAPTSKWFLDAIERAVKEDIVILNVTQCLAGSVDMGTYKTGIHLLELGVFNGADITTEAALTKLMYLLGNTLSLEEVKINLNKSLNGEIYI</sequence>
<dbReference type="PANTHER" id="PTHR11707">
    <property type="entry name" value="L-ASPARAGINASE"/>
    <property type="match status" value="1"/>
</dbReference>
<dbReference type="Proteomes" id="UP001209229">
    <property type="component" value="Unassembled WGS sequence"/>
</dbReference>
<feature type="domain" description="Asparaginase/glutaminase C-terminal" evidence="9">
    <location>
        <begin position="215"/>
        <end position="328"/>
    </location>
</feature>
<feature type="active site" evidence="7">
    <location>
        <position position="89"/>
    </location>
</feature>
<dbReference type="FunFam" id="3.40.50.40:FF:000001">
    <property type="entry name" value="L-asparaginase 1"/>
    <property type="match status" value="1"/>
</dbReference>
<evidence type="ECO:0000256" key="1">
    <source>
        <dbReference type="ARBA" id="ARBA00010518"/>
    </source>
</evidence>
<name>A0AAE3M9G0_9BACT</name>
<dbReference type="EC" id="3.5.1.1" evidence="2"/>
<dbReference type="Gene3D" id="3.40.50.40">
    <property type="match status" value="1"/>
</dbReference>
<dbReference type="PRINTS" id="PR00139">
    <property type="entry name" value="ASNGLNASE"/>
</dbReference>
<dbReference type="InterPro" id="IPR040919">
    <property type="entry name" value="Asparaginase_C"/>
</dbReference>
<dbReference type="PIRSF" id="PIRSF001220">
    <property type="entry name" value="L-ASNase_gatD"/>
    <property type="match status" value="1"/>
</dbReference>
<feature type="binding site" evidence="5">
    <location>
        <begin position="89"/>
        <end position="90"/>
    </location>
    <ligand>
        <name>substrate</name>
    </ligand>
</feature>
<dbReference type="InterPro" id="IPR036152">
    <property type="entry name" value="Asp/glu_Ase-like_sf"/>
</dbReference>
<evidence type="ECO:0000313" key="10">
    <source>
        <dbReference type="EMBL" id="MCW3789441.1"/>
    </source>
</evidence>
<dbReference type="CDD" id="cd08963">
    <property type="entry name" value="L-asparaginase_I"/>
    <property type="match status" value="1"/>
</dbReference>
<dbReference type="PIRSF" id="PIRSF500176">
    <property type="entry name" value="L_ASNase"/>
    <property type="match status" value="1"/>
</dbReference>
<dbReference type="Gene3D" id="3.40.50.1170">
    <property type="entry name" value="L-asparaginase, N-terminal domain"/>
    <property type="match status" value="1"/>
</dbReference>
<keyword evidence="3" id="KW-0378">Hydrolase</keyword>
<evidence type="ECO:0000259" key="8">
    <source>
        <dbReference type="Pfam" id="PF00710"/>
    </source>
</evidence>
<evidence type="ECO:0000313" key="11">
    <source>
        <dbReference type="Proteomes" id="UP001209229"/>
    </source>
</evidence>
<dbReference type="EMBL" id="JAPDPJ010000111">
    <property type="protein sequence ID" value="MCW3789441.1"/>
    <property type="molecule type" value="Genomic_DNA"/>
</dbReference>
<comment type="caution">
    <text evidence="10">The sequence shown here is derived from an EMBL/GenBank/DDBJ whole genome shotgun (WGS) entry which is preliminary data.</text>
</comment>
<dbReference type="InterPro" id="IPR041725">
    <property type="entry name" value="L-asparaginase_I"/>
</dbReference>
<feature type="domain" description="L-asparaginase N-terminal" evidence="8">
    <location>
        <begin position="4"/>
        <end position="195"/>
    </location>
</feature>
<feature type="active site" evidence="6">
    <location>
        <position position="13"/>
    </location>
</feature>
<comment type="similarity">
    <text evidence="1">Belongs to the asparaginase 1 family.</text>
</comment>
<dbReference type="InterPro" id="IPR027475">
    <property type="entry name" value="Asparaginase/glutaminase_AS2"/>
</dbReference>
<protein>
    <recommendedName>
        <fullName evidence="2">asparaginase</fullName>
        <ecNumber evidence="2">3.5.1.1</ecNumber>
    </recommendedName>
</protein>
<evidence type="ECO:0000256" key="3">
    <source>
        <dbReference type="ARBA" id="ARBA00022801"/>
    </source>
</evidence>
<accession>A0AAE3M9G0</accession>
<keyword evidence="11" id="KW-1185">Reference proteome</keyword>
<dbReference type="InterPro" id="IPR020827">
    <property type="entry name" value="Asparaginase/glutaminase_AS1"/>
</dbReference>
<reference evidence="10" key="1">
    <citation type="submission" date="2022-10" db="EMBL/GenBank/DDBJ databases">
        <authorList>
            <person name="Yu W.X."/>
        </authorList>
    </citation>
    <scope>NUCLEOTIDE SEQUENCE</scope>
    <source>
        <strain evidence="10">AAT</strain>
    </source>
</reference>
<dbReference type="NCBIfam" id="TIGR00519">
    <property type="entry name" value="asnASE_I"/>
    <property type="match status" value="1"/>
</dbReference>
<dbReference type="InterPro" id="IPR027474">
    <property type="entry name" value="L-asparaginase_N"/>
</dbReference>
<dbReference type="SUPFAM" id="SSF53774">
    <property type="entry name" value="Glutaminase/Asparaginase"/>
    <property type="match status" value="1"/>
</dbReference>
<evidence type="ECO:0000259" key="9">
    <source>
        <dbReference type="Pfam" id="PF17763"/>
    </source>
</evidence>
<dbReference type="InterPro" id="IPR006034">
    <property type="entry name" value="Asparaginase/glutaminase-like"/>
</dbReference>
<dbReference type="PROSITE" id="PS00144">
    <property type="entry name" value="ASN_GLN_ASE_1"/>
    <property type="match status" value="1"/>
</dbReference>
<evidence type="ECO:0000256" key="2">
    <source>
        <dbReference type="ARBA" id="ARBA00012920"/>
    </source>
</evidence>
<dbReference type="GO" id="GO:0004067">
    <property type="term" value="F:asparaginase activity"/>
    <property type="evidence" value="ECO:0007669"/>
    <property type="project" value="UniProtKB-UniRule"/>
</dbReference>
<dbReference type="FunFam" id="3.40.50.1170:FF:000001">
    <property type="entry name" value="L-asparaginase 2"/>
    <property type="match status" value="1"/>
</dbReference>
<dbReference type="AlphaFoldDB" id="A0AAE3M9G0"/>
<evidence type="ECO:0000256" key="4">
    <source>
        <dbReference type="PIRSR" id="PIRSR001220-1"/>
    </source>
</evidence>
<dbReference type="InterPro" id="IPR006033">
    <property type="entry name" value="AsnA_fam"/>
</dbReference>
<dbReference type="RefSeq" id="WP_301192992.1">
    <property type="nucleotide sequence ID" value="NZ_JAPDPJ010000111.1"/>
</dbReference>
<evidence type="ECO:0000256" key="7">
    <source>
        <dbReference type="PROSITE-ProRule" id="PRU10100"/>
    </source>
</evidence>
<dbReference type="PANTHER" id="PTHR11707:SF28">
    <property type="entry name" value="60 KDA LYSOPHOSPHOLIPASE"/>
    <property type="match status" value="1"/>
</dbReference>
<dbReference type="GO" id="GO:0009066">
    <property type="term" value="P:aspartate family amino acid metabolic process"/>
    <property type="evidence" value="ECO:0007669"/>
    <property type="project" value="UniProtKB-ARBA"/>
</dbReference>
<dbReference type="PROSITE" id="PS51732">
    <property type="entry name" value="ASN_GLN_ASE_3"/>
    <property type="match status" value="1"/>
</dbReference>
<evidence type="ECO:0000256" key="5">
    <source>
        <dbReference type="PIRSR" id="PIRSR001220-2"/>
    </source>
</evidence>
<dbReference type="InterPro" id="IPR027473">
    <property type="entry name" value="L-asparaginase_C"/>
</dbReference>
<dbReference type="PROSITE" id="PS00917">
    <property type="entry name" value="ASN_GLN_ASE_2"/>
    <property type="match status" value="1"/>
</dbReference>
<dbReference type="SFLD" id="SFLDS00057">
    <property type="entry name" value="Glutaminase/Asparaginase"/>
    <property type="match status" value="1"/>
</dbReference>